<keyword evidence="13" id="KW-0325">Glycoprotein</keyword>
<dbReference type="EC" id="2.4.1.-" evidence="15"/>
<keyword evidence="8" id="KW-0256">Endoplasmic reticulum</keyword>
<evidence type="ECO:0000256" key="3">
    <source>
        <dbReference type="ARBA" id="ARBA00004922"/>
    </source>
</evidence>
<keyword evidence="9" id="KW-0735">Signal-anchor</keyword>
<dbReference type="Pfam" id="PF01762">
    <property type="entry name" value="Galactosyl_T"/>
    <property type="match status" value="1"/>
</dbReference>
<keyword evidence="17" id="KW-1185">Reference proteome</keyword>
<comment type="similarity">
    <text evidence="4 15">Belongs to the glycosyltransferase 31 family.</text>
</comment>
<proteinExistence type="inferred from homology"/>
<keyword evidence="7" id="KW-0812">Transmembrane</keyword>
<dbReference type="GO" id="GO:0000139">
    <property type="term" value="C:Golgi membrane"/>
    <property type="evidence" value="ECO:0007669"/>
    <property type="project" value="UniProtKB-SubCell"/>
</dbReference>
<evidence type="ECO:0000256" key="15">
    <source>
        <dbReference type="RuleBase" id="RU363063"/>
    </source>
</evidence>
<dbReference type="AlphaFoldDB" id="A0A7J7JI37"/>
<accession>A0A7J7JI37</accession>
<dbReference type="GO" id="GO:0016758">
    <property type="term" value="F:hexosyltransferase activity"/>
    <property type="evidence" value="ECO:0007669"/>
    <property type="project" value="InterPro"/>
</dbReference>
<dbReference type="Gene3D" id="3.90.550.50">
    <property type="match status" value="1"/>
</dbReference>
<evidence type="ECO:0000256" key="13">
    <source>
        <dbReference type="ARBA" id="ARBA00023180"/>
    </source>
</evidence>
<name>A0A7J7JI37_BUGNE</name>
<evidence type="ECO:0000256" key="1">
    <source>
        <dbReference type="ARBA" id="ARBA00004240"/>
    </source>
</evidence>
<keyword evidence="10" id="KW-1133">Transmembrane helix</keyword>
<evidence type="ECO:0000256" key="6">
    <source>
        <dbReference type="ARBA" id="ARBA00022679"/>
    </source>
</evidence>
<comment type="pathway">
    <text evidence="3">Protein modification; protein glycosylation.</text>
</comment>
<evidence type="ECO:0000256" key="9">
    <source>
        <dbReference type="ARBA" id="ARBA00022968"/>
    </source>
</evidence>
<evidence type="ECO:0000256" key="2">
    <source>
        <dbReference type="ARBA" id="ARBA00004323"/>
    </source>
</evidence>
<dbReference type="EMBL" id="VXIV02002502">
    <property type="protein sequence ID" value="KAF6025038.1"/>
    <property type="molecule type" value="Genomic_DNA"/>
</dbReference>
<dbReference type="GO" id="GO:0008194">
    <property type="term" value="F:UDP-glycosyltransferase activity"/>
    <property type="evidence" value="ECO:0007669"/>
    <property type="project" value="TreeGrafter"/>
</dbReference>
<keyword evidence="5 15" id="KW-0328">Glycosyltransferase</keyword>
<dbReference type="GO" id="GO:0006493">
    <property type="term" value="P:protein O-linked glycosylation"/>
    <property type="evidence" value="ECO:0007669"/>
    <property type="project" value="TreeGrafter"/>
</dbReference>
<dbReference type="Proteomes" id="UP000593567">
    <property type="component" value="Unassembled WGS sequence"/>
</dbReference>
<dbReference type="OrthoDB" id="2139606at2759"/>
<protein>
    <recommendedName>
        <fullName evidence="15">Hexosyltransferase</fullName>
        <ecNumber evidence="15">2.4.1.-</ecNumber>
    </recommendedName>
</protein>
<keyword evidence="12" id="KW-0472">Membrane</keyword>
<evidence type="ECO:0000256" key="10">
    <source>
        <dbReference type="ARBA" id="ARBA00022989"/>
    </source>
</evidence>
<dbReference type="InterPro" id="IPR002659">
    <property type="entry name" value="Glyco_trans_31"/>
</dbReference>
<dbReference type="PANTHER" id="PTHR11214:SF219">
    <property type="entry name" value="UDP-GALNAC:BETA-1,3-N-ACETYLGALACTOSAMINYLTRANSFERASE 2"/>
    <property type="match status" value="1"/>
</dbReference>
<comment type="caution">
    <text evidence="16">The sequence shown here is derived from an EMBL/GenBank/DDBJ whole genome shotgun (WGS) entry which is preliminary data.</text>
</comment>
<evidence type="ECO:0000256" key="14">
    <source>
        <dbReference type="ARBA" id="ARBA00047667"/>
    </source>
</evidence>
<evidence type="ECO:0000256" key="7">
    <source>
        <dbReference type="ARBA" id="ARBA00022692"/>
    </source>
</evidence>
<dbReference type="PANTHER" id="PTHR11214">
    <property type="entry name" value="BETA-1,3-N-ACETYLGLUCOSAMINYLTRANSFERASE"/>
    <property type="match status" value="1"/>
</dbReference>
<comment type="catalytic activity">
    <reaction evidence="14">
        <text>3-O-(N-acetyl-beta-D-glucosaminyl-(1-&gt;4)-alpha-D-mannosyl)-L-threonyl-[protein] + UDP-N-acetyl-alpha-D-galactosamine = 3-O-[beta-D-GalNAc-(1-&gt;3)-beta-D-GlcNAc-(1-&gt;4)-alpha-D-Man]-L-Thr-[protein] + UDP + H(+)</text>
        <dbReference type="Rhea" id="RHEA:37667"/>
        <dbReference type="Rhea" id="RHEA-COMP:13308"/>
        <dbReference type="Rhea" id="RHEA-COMP:13618"/>
        <dbReference type="ChEBI" id="CHEBI:15378"/>
        <dbReference type="ChEBI" id="CHEBI:58223"/>
        <dbReference type="ChEBI" id="CHEBI:67138"/>
        <dbReference type="ChEBI" id="CHEBI:136709"/>
        <dbReference type="ChEBI" id="CHEBI:137540"/>
        <dbReference type="EC" id="2.4.1.313"/>
    </reaction>
</comment>
<keyword evidence="6" id="KW-0808">Transferase</keyword>
<evidence type="ECO:0000313" key="16">
    <source>
        <dbReference type="EMBL" id="KAF6025038.1"/>
    </source>
</evidence>
<keyword evidence="11 15" id="KW-0333">Golgi apparatus</keyword>
<reference evidence="16" key="1">
    <citation type="submission" date="2020-06" db="EMBL/GenBank/DDBJ databases">
        <title>Draft genome of Bugula neritina, a colonial animal packing powerful symbionts and potential medicines.</title>
        <authorList>
            <person name="Rayko M."/>
        </authorList>
    </citation>
    <scope>NUCLEOTIDE SEQUENCE [LARGE SCALE GENOMIC DNA]</scope>
    <source>
        <strain evidence="16">Kwan_BN1</strain>
    </source>
</reference>
<evidence type="ECO:0000256" key="4">
    <source>
        <dbReference type="ARBA" id="ARBA00008661"/>
    </source>
</evidence>
<dbReference type="GO" id="GO:0005783">
    <property type="term" value="C:endoplasmic reticulum"/>
    <property type="evidence" value="ECO:0007669"/>
    <property type="project" value="UniProtKB-SubCell"/>
</dbReference>
<evidence type="ECO:0000256" key="8">
    <source>
        <dbReference type="ARBA" id="ARBA00022824"/>
    </source>
</evidence>
<evidence type="ECO:0000313" key="17">
    <source>
        <dbReference type="Proteomes" id="UP000593567"/>
    </source>
</evidence>
<organism evidence="16 17">
    <name type="scientific">Bugula neritina</name>
    <name type="common">Brown bryozoan</name>
    <name type="synonym">Sertularia neritina</name>
    <dbReference type="NCBI Taxonomy" id="10212"/>
    <lineage>
        <taxon>Eukaryota</taxon>
        <taxon>Metazoa</taxon>
        <taxon>Spiralia</taxon>
        <taxon>Lophotrochozoa</taxon>
        <taxon>Bryozoa</taxon>
        <taxon>Gymnolaemata</taxon>
        <taxon>Cheilostomatida</taxon>
        <taxon>Flustrina</taxon>
        <taxon>Buguloidea</taxon>
        <taxon>Bugulidae</taxon>
        <taxon>Bugula</taxon>
    </lineage>
</organism>
<evidence type="ECO:0000256" key="11">
    <source>
        <dbReference type="ARBA" id="ARBA00023034"/>
    </source>
</evidence>
<sequence>MDLYMYKILAISLALISILLLIVLKNQESEYDLVIIVISARDHFFQRNVIRETWKTSAANVSVKTLFAVGKECLIHPSDRIDEFSCRMWNISLEDVDDEMHHSWSYPSSNIPFNSSPGMEFIFNVIHPIEVHELTIQSSCLRELKRGNITITLYDRKTDDSLTSVDLDLNNISSSFHTNITKIRIPQNSILLPKDFEGVITVEGGKCSSELLERVECSPFLDCVDSRSDPVVGMNFKILDENRLRGFIQDRSYRQDAWSLVQKKRSSELQQESSLYKDMLFIDAVDTYRNLPEKLLQSLQWLYMNINVNYIMKTDDDCYVNVPLVVRKLQQMRSANLTQRVWLGNFRKMWAVYDHGKWAEHNYNALTYPWFACGSGYIISSDIGAYLTSAHPHLHRFQGEDVSMGIWLSPLTIRYIDDESFSCVLPEDGVTNSLVSIPELTGDGMKQVHTELTSDL</sequence>
<comment type="subcellular location">
    <subcellularLocation>
        <location evidence="1">Endoplasmic reticulum</location>
    </subcellularLocation>
    <subcellularLocation>
        <location evidence="2 15">Golgi apparatus membrane</location>
        <topology evidence="2 15">Single-pass type II membrane protein</topology>
    </subcellularLocation>
</comment>
<evidence type="ECO:0000256" key="5">
    <source>
        <dbReference type="ARBA" id="ARBA00022676"/>
    </source>
</evidence>
<evidence type="ECO:0000256" key="12">
    <source>
        <dbReference type="ARBA" id="ARBA00023136"/>
    </source>
</evidence>
<gene>
    <name evidence="16" type="ORF">EB796_016655</name>
</gene>